<organism evidence="2 3">
    <name type="scientific">Phormidium tenue FACHB-1050</name>
    <dbReference type="NCBI Taxonomy" id="2692857"/>
    <lineage>
        <taxon>Bacteria</taxon>
        <taxon>Bacillati</taxon>
        <taxon>Cyanobacteriota</taxon>
        <taxon>Cyanophyceae</taxon>
        <taxon>Oscillatoriophycideae</taxon>
        <taxon>Oscillatoriales</taxon>
        <taxon>Oscillatoriaceae</taxon>
        <taxon>Phormidium</taxon>
    </lineage>
</organism>
<dbReference type="RefSeq" id="WP_190577590.1">
    <property type="nucleotide sequence ID" value="NZ_CAWPQU010000078.1"/>
</dbReference>
<feature type="domain" description="CopG-like ribbon-helix-helix" evidence="1">
    <location>
        <begin position="9"/>
        <end position="49"/>
    </location>
</feature>
<evidence type="ECO:0000313" key="2">
    <source>
        <dbReference type="EMBL" id="MBD2316704.1"/>
    </source>
</evidence>
<keyword evidence="3" id="KW-1185">Reference proteome</keyword>
<dbReference type="Proteomes" id="UP000618445">
    <property type="component" value="Unassembled WGS sequence"/>
</dbReference>
<sequence>MTVATDKVRVSTYIEDGLKPKLELLAKVRKRSVSNLIEVLCQEAVDKAEKEGELKN</sequence>
<proteinExistence type="predicted"/>
<evidence type="ECO:0000313" key="3">
    <source>
        <dbReference type="Proteomes" id="UP000618445"/>
    </source>
</evidence>
<dbReference type="InterPro" id="IPR010985">
    <property type="entry name" value="Ribbon_hlx_hlx"/>
</dbReference>
<comment type="caution">
    <text evidence="2">The sequence shown here is derived from an EMBL/GenBank/DDBJ whole genome shotgun (WGS) entry which is preliminary data.</text>
</comment>
<name>A0ABR8C7R4_9CYAN</name>
<protein>
    <recommendedName>
        <fullName evidence="1">CopG-like ribbon-helix-helix domain-containing protein</fullName>
    </recommendedName>
</protein>
<dbReference type="EMBL" id="JACJQY010000008">
    <property type="protein sequence ID" value="MBD2316704.1"/>
    <property type="molecule type" value="Genomic_DNA"/>
</dbReference>
<evidence type="ECO:0000259" key="1">
    <source>
        <dbReference type="Pfam" id="PF07878"/>
    </source>
</evidence>
<reference evidence="2 3" key="1">
    <citation type="journal article" date="2020" name="ISME J.">
        <title>Comparative genomics reveals insights into cyanobacterial evolution and habitat adaptation.</title>
        <authorList>
            <person name="Chen M.Y."/>
            <person name="Teng W.K."/>
            <person name="Zhao L."/>
            <person name="Hu C.X."/>
            <person name="Zhou Y.K."/>
            <person name="Han B.P."/>
            <person name="Song L.R."/>
            <person name="Shu W.S."/>
        </authorList>
    </citation>
    <scope>NUCLEOTIDE SEQUENCE [LARGE SCALE GENOMIC DNA]</scope>
    <source>
        <strain evidence="2 3">FACHB-1050</strain>
    </source>
</reference>
<dbReference type="SUPFAM" id="SSF47598">
    <property type="entry name" value="Ribbon-helix-helix"/>
    <property type="match status" value="1"/>
</dbReference>
<dbReference type="InterPro" id="IPR012869">
    <property type="entry name" value="RHH_5"/>
</dbReference>
<accession>A0ABR8C7R4</accession>
<dbReference type="Pfam" id="PF07878">
    <property type="entry name" value="RHH_5"/>
    <property type="match status" value="1"/>
</dbReference>
<gene>
    <name evidence="2" type="ORF">H6G05_07570</name>
</gene>